<accession>A0A2Z6M5I2</accession>
<dbReference type="GO" id="GO:0006364">
    <property type="term" value="P:rRNA processing"/>
    <property type="evidence" value="ECO:0007669"/>
    <property type="project" value="UniProtKB-KW"/>
</dbReference>
<evidence type="ECO:0000256" key="5">
    <source>
        <dbReference type="SAM" id="MobiDB-lite"/>
    </source>
</evidence>
<dbReference type="GO" id="GO:0032040">
    <property type="term" value="C:small-subunit processome"/>
    <property type="evidence" value="ECO:0007669"/>
    <property type="project" value="InterPro"/>
</dbReference>
<dbReference type="OrthoDB" id="29058at2759"/>
<keyword evidence="3" id="KW-0698">rRNA processing</keyword>
<evidence type="ECO:0000256" key="1">
    <source>
        <dbReference type="ARBA" id="ARBA00004604"/>
    </source>
</evidence>
<evidence type="ECO:0000256" key="2">
    <source>
        <dbReference type="ARBA" id="ARBA00008105"/>
    </source>
</evidence>
<dbReference type="EMBL" id="DF973169">
    <property type="protein sequence ID" value="GAU17249.1"/>
    <property type="molecule type" value="Genomic_DNA"/>
</dbReference>
<dbReference type="Pfam" id="PF03998">
    <property type="entry name" value="Utp11"/>
    <property type="match status" value="1"/>
</dbReference>
<feature type="region of interest" description="Disordered" evidence="5">
    <location>
        <begin position="31"/>
        <end position="56"/>
    </location>
</feature>
<evidence type="ECO:0000313" key="7">
    <source>
        <dbReference type="Proteomes" id="UP000242715"/>
    </source>
</evidence>
<proteinExistence type="inferred from homology"/>
<dbReference type="AlphaFoldDB" id="A0A2Z6M5I2"/>
<evidence type="ECO:0000256" key="3">
    <source>
        <dbReference type="ARBA" id="ARBA00022552"/>
    </source>
</evidence>
<dbReference type="PANTHER" id="PTHR12838:SF0">
    <property type="entry name" value="U3 SMALL NUCLEOLAR RNA-ASSOCIATED PROTEIN 11-RELATED"/>
    <property type="match status" value="1"/>
</dbReference>
<dbReference type="PANTHER" id="PTHR12838">
    <property type="entry name" value="U3 SMALL NUCLEOLAR RNA-ASSOCIATED PROTEIN 11"/>
    <property type="match status" value="1"/>
</dbReference>
<reference evidence="7" key="1">
    <citation type="journal article" date="2017" name="Front. Plant Sci.">
        <title>Climate Clever Clovers: New Paradigm to Reduce the Environmental Footprint of Ruminants by Breeding Low Methanogenic Forages Utilizing Haplotype Variation.</title>
        <authorList>
            <person name="Kaur P."/>
            <person name="Appels R."/>
            <person name="Bayer P.E."/>
            <person name="Keeble-Gagnere G."/>
            <person name="Wang J."/>
            <person name="Hirakawa H."/>
            <person name="Shirasawa K."/>
            <person name="Vercoe P."/>
            <person name="Stefanova K."/>
            <person name="Durmic Z."/>
            <person name="Nichols P."/>
            <person name="Revell C."/>
            <person name="Isobe S.N."/>
            <person name="Edwards D."/>
            <person name="Erskine W."/>
        </authorList>
    </citation>
    <scope>NUCLEOTIDE SEQUENCE [LARGE SCALE GENOMIC DNA]</scope>
    <source>
        <strain evidence="7">cv. Daliak</strain>
    </source>
</reference>
<keyword evidence="7" id="KW-1185">Reference proteome</keyword>
<comment type="subcellular location">
    <subcellularLocation>
        <location evidence="1">Nucleus</location>
        <location evidence="1">Nucleolus</location>
    </subcellularLocation>
</comment>
<organism evidence="6 7">
    <name type="scientific">Trifolium subterraneum</name>
    <name type="common">Subterranean clover</name>
    <dbReference type="NCBI Taxonomy" id="3900"/>
    <lineage>
        <taxon>Eukaryota</taxon>
        <taxon>Viridiplantae</taxon>
        <taxon>Streptophyta</taxon>
        <taxon>Embryophyta</taxon>
        <taxon>Tracheophyta</taxon>
        <taxon>Spermatophyta</taxon>
        <taxon>Magnoliopsida</taxon>
        <taxon>eudicotyledons</taxon>
        <taxon>Gunneridae</taxon>
        <taxon>Pentapetalae</taxon>
        <taxon>rosids</taxon>
        <taxon>fabids</taxon>
        <taxon>Fabales</taxon>
        <taxon>Fabaceae</taxon>
        <taxon>Papilionoideae</taxon>
        <taxon>50 kb inversion clade</taxon>
        <taxon>NPAAA clade</taxon>
        <taxon>Hologalegina</taxon>
        <taxon>IRL clade</taxon>
        <taxon>Trifolieae</taxon>
        <taxon>Trifolium</taxon>
    </lineage>
</organism>
<protein>
    <submittedName>
        <fullName evidence="6">Uncharacterized protein</fullName>
    </submittedName>
</protein>
<evidence type="ECO:0000256" key="4">
    <source>
        <dbReference type="ARBA" id="ARBA00023242"/>
    </source>
</evidence>
<evidence type="ECO:0000313" key="6">
    <source>
        <dbReference type="EMBL" id="GAU17249.1"/>
    </source>
</evidence>
<dbReference type="InterPro" id="IPR007144">
    <property type="entry name" value="SSU_processome_Utp11"/>
</dbReference>
<dbReference type="Proteomes" id="UP000242715">
    <property type="component" value="Unassembled WGS sequence"/>
</dbReference>
<keyword evidence="4" id="KW-0539">Nucleus</keyword>
<gene>
    <name evidence="6" type="ORF">TSUD_109640</name>
</gene>
<name>A0A2Z6M5I2_TRISU</name>
<sequence length="142" mass="17050">MDKSMIADMESLLEADKQRMATMIDQLQIRDRSRNDGRANTRQAGRREMRESRERVNENITERSYKELEARKNRVSQLEKVYMDMTKELQKNGRKRKLREDEIVNPTNRPVYKWFAERKRVDNILSSFSFAVLLLSCDWSWS</sequence>
<comment type="similarity">
    <text evidence="2">Belongs to the UTP11 family.</text>
</comment>